<sequence length="416" mass="43097">MTIRHAAARRARAPRHARTLRSHTVLRALALGVSGVVVFGVASGAAFAARLTNNVAGLDLDDLVAAAPTPTTPPDPDDMHAGQAVNILVLGSDQRDGVNAEIGGAEEGMRSDTSIVVHVSADRSRVEMVSIPRDSLVQIPSCTLTNGKTTRAQSKAMFNSAFAIGWDNGGDLESAAACAVNAVQANTGVAIDNVVVVDFAGFQNMINAIGGVPMCIPHDVKDSYTGLDITAGTHVLDGVTALQYARARHGTGFDGSDTMRAGRQQVLIASVANEVLSKNLLTDGAQLMQFLSAATQSVTTNLSVTDLTGLAFSLRGVSRDNITLMTVPWAPARSDKNRVEWTSAAHEIWANIAADRPMLGQPEQPAGQEPAGEDPPASDPAAPPAAPETPAAPTPTETKTPGVDAFTAADATATTC</sequence>
<evidence type="ECO:0000313" key="5">
    <source>
        <dbReference type="Proteomes" id="UP001240250"/>
    </source>
</evidence>
<feature type="domain" description="Cell envelope-related transcriptional attenuator" evidence="3">
    <location>
        <begin position="110"/>
        <end position="275"/>
    </location>
</feature>
<organism evidence="4 5">
    <name type="scientific">Cellulomonas iranensis</name>
    <dbReference type="NCBI Taxonomy" id="76862"/>
    <lineage>
        <taxon>Bacteria</taxon>
        <taxon>Bacillati</taxon>
        <taxon>Actinomycetota</taxon>
        <taxon>Actinomycetes</taxon>
        <taxon>Micrococcales</taxon>
        <taxon>Cellulomonadaceae</taxon>
        <taxon>Cellulomonas</taxon>
    </lineage>
</organism>
<protein>
    <submittedName>
        <fullName evidence="4">LCP family protein required for cell wall assembly</fullName>
    </submittedName>
</protein>
<comment type="caution">
    <text evidence="4">The sequence shown here is derived from an EMBL/GenBank/DDBJ whole genome shotgun (WGS) entry which is preliminary data.</text>
</comment>
<proteinExistence type="inferred from homology"/>
<dbReference type="Gene3D" id="3.40.630.190">
    <property type="entry name" value="LCP protein"/>
    <property type="match status" value="1"/>
</dbReference>
<evidence type="ECO:0000313" key="4">
    <source>
        <dbReference type="EMBL" id="MDQ0426488.1"/>
    </source>
</evidence>
<accession>A0ABU0GN55</accession>
<evidence type="ECO:0000256" key="2">
    <source>
        <dbReference type="SAM" id="MobiDB-lite"/>
    </source>
</evidence>
<dbReference type="EMBL" id="JAUSVM010000001">
    <property type="protein sequence ID" value="MDQ0426488.1"/>
    <property type="molecule type" value="Genomic_DNA"/>
</dbReference>
<dbReference type="Proteomes" id="UP001240250">
    <property type="component" value="Unassembled WGS sequence"/>
</dbReference>
<dbReference type="InterPro" id="IPR050922">
    <property type="entry name" value="LytR/CpsA/Psr_CW_biosynth"/>
</dbReference>
<dbReference type="NCBIfam" id="TIGR00350">
    <property type="entry name" value="lytR_cpsA_psr"/>
    <property type="match status" value="1"/>
</dbReference>
<name>A0ABU0GN55_9CELL</name>
<gene>
    <name evidence="4" type="ORF">JO380_002869</name>
</gene>
<dbReference type="InterPro" id="IPR004474">
    <property type="entry name" value="LytR_CpsA_psr"/>
</dbReference>
<evidence type="ECO:0000259" key="3">
    <source>
        <dbReference type="Pfam" id="PF03816"/>
    </source>
</evidence>
<feature type="compositionally biased region" description="Low complexity" evidence="2">
    <location>
        <begin position="394"/>
        <end position="416"/>
    </location>
</feature>
<feature type="region of interest" description="Disordered" evidence="2">
    <location>
        <begin position="358"/>
        <end position="416"/>
    </location>
</feature>
<comment type="similarity">
    <text evidence="1">Belongs to the LytR/CpsA/Psr (LCP) family.</text>
</comment>
<dbReference type="PANTHER" id="PTHR33392">
    <property type="entry name" value="POLYISOPRENYL-TEICHOIC ACID--PEPTIDOGLYCAN TEICHOIC ACID TRANSFERASE TAGU"/>
    <property type="match status" value="1"/>
</dbReference>
<evidence type="ECO:0000256" key="1">
    <source>
        <dbReference type="ARBA" id="ARBA00006068"/>
    </source>
</evidence>
<feature type="compositionally biased region" description="Pro residues" evidence="2">
    <location>
        <begin position="377"/>
        <end position="393"/>
    </location>
</feature>
<dbReference type="PANTHER" id="PTHR33392:SF6">
    <property type="entry name" value="POLYISOPRENYL-TEICHOIC ACID--PEPTIDOGLYCAN TEICHOIC ACID TRANSFERASE TAGU"/>
    <property type="match status" value="1"/>
</dbReference>
<keyword evidence="5" id="KW-1185">Reference proteome</keyword>
<dbReference type="Pfam" id="PF03816">
    <property type="entry name" value="LytR_cpsA_psr"/>
    <property type="match status" value="1"/>
</dbReference>
<dbReference type="RefSeq" id="WP_233421098.1">
    <property type="nucleotide sequence ID" value="NZ_JAGIBB010000151.1"/>
</dbReference>
<reference evidence="4 5" key="1">
    <citation type="submission" date="2023-07" db="EMBL/GenBank/DDBJ databases">
        <title>Sequencing the genomes of 1000 actinobacteria strains.</title>
        <authorList>
            <person name="Klenk H.-P."/>
        </authorList>
    </citation>
    <scope>NUCLEOTIDE SEQUENCE [LARGE SCALE GENOMIC DNA]</scope>
    <source>
        <strain evidence="4 5">DSM 14785</strain>
    </source>
</reference>